<dbReference type="EMBL" id="BDGG01000002">
    <property type="protein sequence ID" value="GAU93674.1"/>
    <property type="molecule type" value="Genomic_DNA"/>
</dbReference>
<proteinExistence type="predicted"/>
<protein>
    <submittedName>
        <fullName evidence="1">Uncharacterized protein</fullName>
    </submittedName>
</protein>
<dbReference type="Proteomes" id="UP000186922">
    <property type="component" value="Unassembled WGS sequence"/>
</dbReference>
<evidence type="ECO:0000313" key="1">
    <source>
        <dbReference type="EMBL" id="GAU93674.1"/>
    </source>
</evidence>
<sequence length="19" mass="2034">MAHQSMEATIALISSVMLT</sequence>
<accession>A0A1D1UVI0</accession>
<organism evidence="1 2">
    <name type="scientific">Ramazzottius varieornatus</name>
    <name type="common">Water bear</name>
    <name type="synonym">Tardigrade</name>
    <dbReference type="NCBI Taxonomy" id="947166"/>
    <lineage>
        <taxon>Eukaryota</taxon>
        <taxon>Metazoa</taxon>
        <taxon>Ecdysozoa</taxon>
        <taxon>Tardigrada</taxon>
        <taxon>Eutardigrada</taxon>
        <taxon>Parachela</taxon>
        <taxon>Hypsibioidea</taxon>
        <taxon>Ramazzottiidae</taxon>
        <taxon>Ramazzottius</taxon>
    </lineage>
</organism>
<reference evidence="1 2" key="1">
    <citation type="journal article" date="2016" name="Nat. Commun.">
        <title>Extremotolerant tardigrade genome and improved radiotolerance of human cultured cells by tardigrade-unique protein.</title>
        <authorList>
            <person name="Hashimoto T."/>
            <person name="Horikawa D.D."/>
            <person name="Saito Y."/>
            <person name="Kuwahara H."/>
            <person name="Kozuka-Hata H."/>
            <person name="Shin-I T."/>
            <person name="Minakuchi Y."/>
            <person name="Ohishi K."/>
            <person name="Motoyama A."/>
            <person name="Aizu T."/>
            <person name="Enomoto A."/>
            <person name="Kondo K."/>
            <person name="Tanaka S."/>
            <person name="Hara Y."/>
            <person name="Koshikawa S."/>
            <person name="Sagara H."/>
            <person name="Miura T."/>
            <person name="Yokobori S."/>
            <person name="Miyagawa K."/>
            <person name="Suzuki Y."/>
            <person name="Kubo T."/>
            <person name="Oyama M."/>
            <person name="Kohara Y."/>
            <person name="Fujiyama A."/>
            <person name="Arakawa K."/>
            <person name="Katayama T."/>
            <person name="Toyoda A."/>
            <person name="Kunieda T."/>
        </authorList>
    </citation>
    <scope>NUCLEOTIDE SEQUENCE [LARGE SCALE GENOMIC DNA]</scope>
    <source>
        <strain evidence="1 2">YOKOZUNA-1</strain>
    </source>
</reference>
<gene>
    <name evidence="1" type="primary">RvY_05574-1</name>
    <name evidence="1" type="synonym">RvY_05574.1</name>
    <name evidence="1" type="ORF">RvY_05574</name>
</gene>
<keyword evidence="2" id="KW-1185">Reference proteome</keyword>
<name>A0A1D1UVI0_RAMVA</name>
<dbReference type="AlphaFoldDB" id="A0A1D1UVI0"/>
<evidence type="ECO:0000313" key="2">
    <source>
        <dbReference type="Proteomes" id="UP000186922"/>
    </source>
</evidence>
<comment type="caution">
    <text evidence="1">The sequence shown here is derived from an EMBL/GenBank/DDBJ whole genome shotgun (WGS) entry which is preliminary data.</text>
</comment>